<proteinExistence type="predicted"/>
<dbReference type="CDD" id="cd02440">
    <property type="entry name" value="AdoMet_MTases"/>
    <property type="match status" value="1"/>
</dbReference>
<organism evidence="1 2">
    <name type="scientific">Pegethrix bostrychoides GSE-TBD4-15B</name>
    <dbReference type="NCBI Taxonomy" id="2839662"/>
    <lineage>
        <taxon>Bacteria</taxon>
        <taxon>Bacillati</taxon>
        <taxon>Cyanobacteriota</taxon>
        <taxon>Cyanophyceae</taxon>
        <taxon>Oculatellales</taxon>
        <taxon>Oculatellaceae</taxon>
        <taxon>Pegethrix</taxon>
    </lineage>
</organism>
<dbReference type="PANTHER" id="PTHR43667:SF2">
    <property type="entry name" value="FATTY ACID C-METHYL TRANSFERASE"/>
    <property type="match status" value="1"/>
</dbReference>
<dbReference type="EC" id="2.1.1.-" evidence="1"/>
<keyword evidence="1" id="KW-0808">Transferase</keyword>
<dbReference type="PANTHER" id="PTHR43667">
    <property type="entry name" value="CYCLOPROPANE-FATTY-ACYL-PHOSPHOLIPID SYNTHASE"/>
    <property type="match status" value="1"/>
</dbReference>
<gene>
    <name evidence="1" type="ORF">KME07_01895</name>
</gene>
<evidence type="ECO:0000313" key="1">
    <source>
        <dbReference type="EMBL" id="MBW4464176.1"/>
    </source>
</evidence>
<sequence>MAVTSTGRDILQQILEHTPLVGDIRTKSPLAYGATRGATEVVNMLQMAVAESYINGLEVPDSVLRALFDSCMPVLFKYFPALLAPYEWVLQETEQVAEGAKDLMKIQYDLPQGMLNRMLGDWPLIYPKYSMALWENGAANLEQAQMQMIDDMIEKLEIQDGDHILDFGCGWGCVPNYILSRFPNVRVTGLNLSQHQCDYMRQKMQDPESYLSSDRFTLVEGDLNAARFSEKFDKILSVGVFCHVGNITQAFRKLASFLTPGGKFFLHIITVRTPNNISSVYTHKYIFPHGRYWSFDAIPAFNQDFTTVKRWYMNGINYSKTFATWLQNFDDSYSDVRHLNYGIDPDKFRRIWRFYLIWFVCNFASCDGEINGNGQFLMVHS</sequence>
<accession>A0A951U3A0</accession>
<dbReference type="SUPFAM" id="SSF53335">
    <property type="entry name" value="S-adenosyl-L-methionine-dependent methyltransferases"/>
    <property type="match status" value="1"/>
</dbReference>
<dbReference type="GO" id="GO:0032259">
    <property type="term" value="P:methylation"/>
    <property type="evidence" value="ECO:0007669"/>
    <property type="project" value="UniProtKB-KW"/>
</dbReference>
<dbReference type="Gene3D" id="3.40.50.150">
    <property type="entry name" value="Vaccinia Virus protein VP39"/>
    <property type="match status" value="1"/>
</dbReference>
<evidence type="ECO:0000313" key="2">
    <source>
        <dbReference type="Proteomes" id="UP000707356"/>
    </source>
</evidence>
<dbReference type="InterPro" id="IPR029063">
    <property type="entry name" value="SAM-dependent_MTases_sf"/>
</dbReference>
<protein>
    <submittedName>
        <fullName evidence="1">Class I SAM-dependent methyltransferase</fullName>
        <ecNumber evidence="1">2.1.1.-</ecNumber>
    </submittedName>
</protein>
<dbReference type="EMBL" id="JAHHHV010000007">
    <property type="protein sequence ID" value="MBW4464176.1"/>
    <property type="molecule type" value="Genomic_DNA"/>
</dbReference>
<dbReference type="AlphaFoldDB" id="A0A951U3A0"/>
<dbReference type="InterPro" id="IPR050723">
    <property type="entry name" value="CFA/CMAS"/>
</dbReference>
<dbReference type="Pfam" id="PF02353">
    <property type="entry name" value="CMAS"/>
    <property type="match status" value="1"/>
</dbReference>
<keyword evidence="1" id="KW-0489">Methyltransferase</keyword>
<reference evidence="1" key="1">
    <citation type="submission" date="2021-05" db="EMBL/GenBank/DDBJ databases">
        <authorList>
            <person name="Pietrasiak N."/>
            <person name="Ward R."/>
            <person name="Stajich J.E."/>
            <person name="Kurbessoian T."/>
        </authorList>
    </citation>
    <scope>NUCLEOTIDE SEQUENCE</scope>
    <source>
        <strain evidence="1">GSE-TBD4-15B</strain>
    </source>
</reference>
<dbReference type="Proteomes" id="UP000707356">
    <property type="component" value="Unassembled WGS sequence"/>
</dbReference>
<reference evidence="1" key="2">
    <citation type="journal article" date="2022" name="Microbiol. Resour. Announc.">
        <title>Metagenome Sequencing to Explore Phylogenomics of Terrestrial Cyanobacteria.</title>
        <authorList>
            <person name="Ward R.D."/>
            <person name="Stajich J.E."/>
            <person name="Johansen J.R."/>
            <person name="Huntemann M."/>
            <person name="Clum A."/>
            <person name="Foster B."/>
            <person name="Foster B."/>
            <person name="Roux S."/>
            <person name="Palaniappan K."/>
            <person name="Varghese N."/>
            <person name="Mukherjee S."/>
            <person name="Reddy T.B.K."/>
            <person name="Daum C."/>
            <person name="Copeland A."/>
            <person name="Chen I.A."/>
            <person name="Ivanova N.N."/>
            <person name="Kyrpides N.C."/>
            <person name="Shapiro N."/>
            <person name="Eloe-Fadrosh E.A."/>
            <person name="Pietrasiak N."/>
        </authorList>
    </citation>
    <scope>NUCLEOTIDE SEQUENCE</scope>
    <source>
        <strain evidence="1">GSE-TBD4-15B</strain>
    </source>
</reference>
<dbReference type="GO" id="GO:0008168">
    <property type="term" value="F:methyltransferase activity"/>
    <property type="evidence" value="ECO:0007669"/>
    <property type="project" value="UniProtKB-KW"/>
</dbReference>
<comment type="caution">
    <text evidence="1">The sequence shown here is derived from an EMBL/GenBank/DDBJ whole genome shotgun (WGS) entry which is preliminary data.</text>
</comment>
<name>A0A951U3A0_9CYAN</name>